<protein>
    <submittedName>
        <fullName evidence="2">Uncharacterized protein</fullName>
    </submittedName>
</protein>
<dbReference type="InParanoid" id="A0A419PJV6"/>
<keyword evidence="3" id="KW-1185">Reference proteome</keyword>
<reference evidence="2 3" key="1">
    <citation type="journal article" date="2018" name="Biotechnol. Adv.">
        <title>Improved genomic resources and new bioinformatic workflow for the carcinogenic parasite Clonorchis sinensis: Biotechnological implications.</title>
        <authorList>
            <person name="Wang D."/>
            <person name="Korhonen P.K."/>
            <person name="Gasser R.B."/>
            <person name="Young N.D."/>
        </authorList>
    </citation>
    <scope>NUCLEOTIDE SEQUENCE [LARGE SCALE GENOMIC DNA]</scope>
    <source>
        <strain evidence="2">Cs-k2</strain>
    </source>
</reference>
<dbReference type="Proteomes" id="UP000286415">
    <property type="component" value="Unassembled WGS sequence"/>
</dbReference>
<proteinExistence type="predicted"/>
<reference evidence="2 3" key="2">
    <citation type="journal article" date="2021" name="Genomics">
        <title>High-quality reference genome for Clonorchis sinensis.</title>
        <authorList>
            <person name="Young N.D."/>
            <person name="Stroehlein A.J."/>
            <person name="Kinkar L."/>
            <person name="Wang T."/>
            <person name="Sohn W.M."/>
            <person name="Chang B.C.H."/>
            <person name="Kaur P."/>
            <person name="Weisz D."/>
            <person name="Dudchenko O."/>
            <person name="Aiden E.L."/>
            <person name="Korhonen P.K."/>
            <person name="Gasser R.B."/>
        </authorList>
    </citation>
    <scope>NUCLEOTIDE SEQUENCE [LARGE SCALE GENOMIC DNA]</scope>
    <source>
        <strain evidence="2">Cs-k2</strain>
    </source>
</reference>
<name>A0A419PJV6_CLOSI</name>
<gene>
    <name evidence="2" type="ORF">CSKR_105147</name>
</gene>
<sequence length="204" mass="22763">MAIHLSLQCSMHPPSDKIIKSFSCNPLPVPGCHTTRRKHEGWDTARLPKPRQRKSRGGGRVRTTDPPVRGSNLTSASRIHPSKLAQPGSILALVPPSGGMAVRQRDRLTGVRNRDLSVVVFLGFQPTFKYYSRMSSRWPKWLECEFTDRKVRGSNPTSVSRLPLSRLGQPRSIPALVQPSGGMAVRHRKCTTAGRFFSRREATD</sequence>
<accession>A0A419PJV6</accession>
<evidence type="ECO:0000313" key="2">
    <source>
        <dbReference type="EMBL" id="KAG5455301.1"/>
    </source>
</evidence>
<evidence type="ECO:0000313" key="3">
    <source>
        <dbReference type="Proteomes" id="UP000286415"/>
    </source>
</evidence>
<dbReference type="OrthoDB" id="10502879at2759"/>
<dbReference type="AlphaFoldDB" id="A0A419PJV6"/>
<dbReference type="EMBL" id="NIRI02000005">
    <property type="protein sequence ID" value="KAG5455301.1"/>
    <property type="molecule type" value="Genomic_DNA"/>
</dbReference>
<feature type="region of interest" description="Disordered" evidence="1">
    <location>
        <begin position="35"/>
        <end position="75"/>
    </location>
</feature>
<evidence type="ECO:0000256" key="1">
    <source>
        <dbReference type="SAM" id="MobiDB-lite"/>
    </source>
</evidence>
<feature type="compositionally biased region" description="Basic residues" evidence="1">
    <location>
        <begin position="48"/>
        <end position="59"/>
    </location>
</feature>
<comment type="caution">
    <text evidence="2">The sequence shown here is derived from an EMBL/GenBank/DDBJ whole genome shotgun (WGS) entry which is preliminary data.</text>
</comment>
<organism evidence="2 3">
    <name type="scientific">Clonorchis sinensis</name>
    <name type="common">Chinese liver fluke</name>
    <dbReference type="NCBI Taxonomy" id="79923"/>
    <lineage>
        <taxon>Eukaryota</taxon>
        <taxon>Metazoa</taxon>
        <taxon>Spiralia</taxon>
        <taxon>Lophotrochozoa</taxon>
        <taxon>Platyhelminthes</taxon>
        <taxon>Trematoda</taxon>
        <taxon>Digenea</taxon>
        <taxon>Opisthorchiida</taxon>
        <taxon>Opisthorchiata</taxon>
        <taxon>Opisthorchiidae</taxon>
        <taxon>Clonorchis</taxon>
    </lineage>
</organism>